<accession>A0AAE9Z9Z1</accession>
<gene>
    <name evidence="2" type="ORF">PUV54_09545</name>
</gene>
<organism evidence="2 3">
    <name type="scientific">Hyphococcus flavus</name>
    <dbReference type="NCBI Taxonomy" id="1866326"/>
    <lineage>
        <taxon>Bacteria</taxon>
        <taxon>Pseudomonadati</taxon>
        <taxon>Pseudomonadota</taxon>
        <taxon>Alphaproteobacteria</taxon>
        <taxon>Parvularculales</taxon>
        <taxon>Parvularculaceae</taxon>
        <taxon>Hyphococcus</taxon>
    </lineage>
</organism>
<evidence type="ECO:0000313" key="3">
    <source>
        <dbReference type="Proteomes" id="UP001214043"/>
    </source>
</evidence>
<dbReference type="PANTHER" id="PTHR43283:SF3">
    <property type="entry name" value="BETA-LACTAMASE FAMILY PROTEIN (AFU_ORTHOLOGUE AFUA_5G07500)"/>
    <property type="match status" value="1"/>
</dbReference>
<name>A0AAE9Z9Z1_9PROT</name>
<dbReference type="PANTHER" id="PTHR43283">
    <property type="entry name" value="BETA-LACTAMASE-RELATED"/>
    <property type="match status" value="1"/>
</dbReference>
<proteinExistence type="predicted"/>
<reference evidence="2" key="1">
    <citation type="submission" date="2023-02" db="EMBL/GenBank/DDBJ databases">
        <title>Genome sequence of Hyphococcus flavus.</title>
        <authorList>
            <person name="Rong J.-C."/>
            <person name="Zhao Q."/>
            <person name="Yi M."/>
            <person name="Wu J.-Y."/>
        </authorList>
    </citation>
    <scope>NUCLEOTIDE SEQUENCE</scope>
    <source>
        <strain evidence="2">MCCC 1K03223</strain>
    </source>
</reference>
<evidence type="ECO:0000259" key="1">
    <source>
        <dbReference type="Pfam" id="PF00144"/>
    </source>
</evidence>
<evidence type="ECO:0000313" key="2">
    <source>
        <dbReference type="EMBL" id="WDI30203.1"/>
    </source>
</evidence>
<dbReference type="Proteomes" id="UP001214043">
    <property type="component" value="Chromosome"/>
</dbReference>
<dbReference type="SUPFAM" id="SSF56601">
    <property type="entry name" value="beta-lactamase/transpeptidase-like"/>
    <property type="match status" value="1"/>
</dbReference>
<dbReference type="Gene3D" id="3.40.710.10">
    <property type="entry name" value="DD-peptidase/beta-lactamase superfamily"/>
    <property type="match status" value="1"/>
</dbReference>
<sequence length="401" mass="43550">MFFSKRMLLLFISIFELSGCSTIPIQGPRLDDAQRASLESALSESVSSGSVGLALGLLANSEGVVFEYAAGENAPGVAATTDTIVRLDSLTKPLTAAAVMLLVDQGKVLLADPVSKYIPSFSRSCVQSSKADKASSACVPVVREMTIAHLLTHTGGLAGYSEAVDALWDSESNMQFAEGIAKLPLRHQPGEGFQYGNAYEVLPAVISAASGMSFDAFLHQYLFNPMKMNDTYFVVPDSKRMRFAALYTRDDNGALTVMSSPYDPETETFPSGGGGVKSTLHDYARFARMLLGGGQLDGIRILSAEAVNLMTRPHVEKSVADSWQGDYAWGYGLSVRRTMLERPDDKKSVGSFGWNGGYGTLFFVDPSLDLIGITFTQMHWRDDHDMRARFEKAALAVWGQR</sequence>
<dbReference type="InterPro" id="IPR012338">
    <property type="entry name" value="Beta-lactam/transpept-like"/>
</dbReference>
<dbReference type="InterPro" id="IPR001466">
    <property type="entry name" value="Beta-lactam-related"/>
</dbReference>
<dbReference type="KEGG" id="hfl:PUV54_09545"/>
<dbReference type="RefSeq" id="WP_274491998.1">
    <property type="nucleotide sequence ID" value="NZ_CP118166.1"/>
</dbReference>
<dbReference type="AlphaFoldDB" id="A0AAE9Z9Z1"/>
<dbReference type="Pfam" id="PF00144">
    <property type="entry name" value="Beta-lactamase"/>
    <property type="match status" value="1"/>
</dbReference>
<keyword evidence="3" id="KW-1185">Reference proteome</keyword>
<dbReference type="EMBL" id="CP118166">
    <property type="protein sequence ID" value="WDI30203.1"/>
    <property type="molecule type" value="Genomic_DNA"/>
</dbReference>
<dbReference type="GO" id="GO:0016787">
    <property type="term" value="F:hydrolase activity"/>
    <property type="evidence" value="ECO:0007669"/>
    <property type="project" value="UniProtKB-KW"/>
</dbReference>
<keyword evidence="2" id="KW-0378">Hydrolase</keyword>
<feature type="domain" description="Beta-lactamase-related" evidence="1">
    <location>
        <begin position="48"/>
        <end position="392"/>
    </location>
</feature>
<protein>
    <submittedName>
        <fullName evidence="2">Serine hydrolase</fullName>
    </submittedName>
</protein>
<dbReference type="InterPro" id="IPR050789">
    <property type="entry name" value="Diverse_Enzym_Activities"/>
</dbReference>